<dbReference type="Gene3D" id="1.10.510.10">
    <property type="entry name" value="Transferase(Phosphotransferase) domain 1"/>
    <property type="match status" value="1"/>
</dbReference>
<evidence type="ECO:0000313" key="9">
    <source>
        <dbReference type="Proteomes" id="UP001139031"/>
    </source>
</evidence>
<feature type="compositionally biased region" description="Low complexity" evidence="5">
    <location>
        <begin position="280"/>
        <end position="291"/>
    </location>
</feature>
<evidence type="ECO:0000256" key="3">
    <source>
        <dbReference type="ARBA" id="ARBA00022777"/>
    </source>
</evidence>
<evidence type="ECO:0000313" key="8">
    <source>
        <dbReference type="EMBL" id="MBZ5714678.1"/>
    </source>
</evidence>
<sequence>MSAVGDTLVNRYALRARLGGGGLGEVFVARDLRSDREVAVKVLDAAPVPVERLTRLAGLLRAAMGAEHPVVMLPRIQVGAAESPPFLAGDLVAGEDLAGLLRRAGPLPWQRALAIVHAAAEGLWALAEATGATHRALKPGNVRVTPEDEVRVLDFGIAELGVQPVPPREDGSVAEYRAPEQLAGLPGDASSDVFTLGVLLFELTTGVHPFAGPTAFKAARSVLTRRAAPRPAELAAGTPLPSQVEALIVRALAPGPSQRFGDVAELARHLALIRRSPGMTPRTRGAPAARATVDEDPTQRHEAPVNLDDRTTIVSLPGEGPREAAMPAAAGNVGAAENGSAVEATANERAARATANACAAEATANECAGGSGEHESTGRAVARGITGGAAENGSTVKATANARAAGAGNGGTVGAAENASTVEAEAHASTAGFASPSKGSALGSAPAVHERTLVLASNGSPVGSGGPISAPVDATVADRTVADRVERTDVLRGSREETLVLPAFPLGRAPSSEDDRTMIVLPETGSIAPAEIGGAGRPASVGPAHADLVDRTVRTHGLAVPVGDVTPAGGAGRPASVGPAHADLVDRTVRGGGLAAPTSGPGLPASAGLARADLADRTALARGPRAPVGDSMPARWRRSPLFWPGLLCALAVALALFALWTFART</sequence>
<evidence type="ECO:0000259" key="7">
    <source>
        <dbReference type="PROSITE" id="PS50011"/>
    </source>
</evidence>
<keyword evidence="1" id="KW-0808">Transferase</keyword>
<evidence type="ECO:0000256" key="4">
    <source>
        <dbReference type="ARBA" id="ARBA00022840"/>
    </source>
</evidence>
<dbReference type="PANTHER" id="PTHR43289:SF6">
    <property type="entry name" value="SERINE_THREONINE-PROTEIN KINASE NEKL-3"/>
    <property type="match status" value="1"/>
</dbReference>
<dbReference type="GO" id="GO:0004674">
    <property type="term" value="F:protein serine/threonine kinase activity"/>
    <property type="evidence" value="ECO:0007669"/>
    <property type="project" value="UniProtKB-KW"/>
</dbReference>
<dbReference type="InterPro" id="IPR000719">
    <property type="entry name" value="Prot_kinase_dom"/>
</dbReference>
<dbReference type="CDD" id="cd14014">
    <property type="entry name" value="STKc_PknB_like"/>
    <property type="match status" value="1"/>
</dbReference>
<evidence type="ECO:0000256" key="6">
    <source>
        <dbReference type="SAM" id="Phobius"/>
    </source>
</evidence>
<keyword evidence="6" id="KW-0812">Transmembrane</keyword>
<protein>
    <submittedName>
        <fullName evidence="8">Serine/threonine protein kinase</fullName>
    </submittedName>
</protein>
<dbReference type="PROSITE" id="PS50011">
    <property type="entry name" value="PROTEIN_KINASE_DOM"/>
    <property type="match status" value="1"/>
</dbReference>
<dbReference type="Proteomes" id="UP001139031">
    <property type="component" value="Unassembled WGS sequence"/>
</dbReference>
<feature type="region of interest" description="Disordered" evidence="5">
    <location>
        <begin position="277"/>
        <end position="300"/>
    </location>
</feature>
<keyword evidence="3 8" id="KW-0418">Kinase</keyword>
<evidence type="ECO:0000256" key="1">
    <source>
        <dbReference type="ARBA" id="ARBA00022679"/>
    </source>
</evidence>
<dbReference type="SUPFAM" id="SSF56112">
    <property type="entry name" value="Protein kinase-like (PK-like)"/>
    <property type="match status" value="1"/>
</dbReference>
<proteinExistence type="predicted"/>
<feature type="transmembrane region" description="Helical" evidence="6">
    <location>
        <begin position="641"/>
        <end position="663"/>
    </location>
</feature>
<gene>
    <name evidence="8" type="ORF">K7C98_36060</name>
</gene>
<organism evidence="8 9">
    <name type="scientific">Nannocystis pusilla</name>
    <dbReference type="NCBI Taxonomy" id="889268"/>
    <lineage>
        <taxon>Bacteria</taxon>
        <taxon>Pseudomonadati</taxon>
        <taxon>Myxococcota</taxon>
        <taxon>Polyangia</taxon>
        <taxon>Nannocystales</taxon>
        <taxon>Nannocystaceae</taxon>
        <taxon>Nannocystis</taxon>
    </lineage>
</organism>
<dbReference type="Gene3D" id="3.30.200.20">
    <property type="entry name" value="Phosphorylase Kinase, domain 1"/>
    <property type="match status" value="1"/>
</dbReference>
<name>A0ABS7U2I7_9BACT</name>
<keyword evidence="2" id="KW-0547">Nucleotide-binding</keyword>
<dbReference type="Pfam" id="PF00069">
    <property type="entry name" value="Pkinase"/>
    <property type="match status" value="1"/>
</dbReference>
<dbReference type="InterPro" id="IPR011009">
    <property type="entry name" value="Kinase-like_dom_sf"/>
</dbReference>
<dbReference type="EMBL" id="JAIRAU010000049">
    <property type="protein sequence ID" value="MBZ5714678.1"/>
    <property type="molecule type" value="Genomic_DNA"/>
</dbReference>
<evidence type="ECO:0000256" key="2">
    <source>
        <dbReference type="ARBA" id="ARBA00022741"/>
    </source>
</evidence>
<evidence type="ECO:0000256" key="5">
    <source>
        <dbReference type="SAM" id="MobiDB-lite"/>
    </source>
</evidence>
<keyword evidence="6" id="KW-0472">Membrane</keyword>
<feature type="domain" description="Protein kinase" evidence="7">
    <location>
        <begin position="12"/>
        <end position="272"/>
    </location>
</feature>
<accession>A0ABS7U2I7</accession>
<keyword evidence="4" id="KW-0067">ATP-binding</keyword>
<reference evidence="8" key="1">
    <citation type="submission" date="2021-08" db="EMBL/GenBank/DDBJ databases">
        <authorList>
            <person name="Stevens D.C."/>
        </authorList>
    </citation>
    <scope>NUCLEOTIDE SEQUENCE</scope>
    <source>
        <strain evidence="8">DSM 53165</strain>
    </source>
</reference>
<comment type="caution">
    <text evidence="8">The sequence shown here is derived from an EMBL/GenBank/DDBJ whole genome shotgun (WGS) entry which is preliminary data.</text>
</comment>
<keyword evidence="9" id="KW-1185">Reference proteome</keyword>
<dbReference type="RefSeq" id="WP_224196412.1">
    <property type="nucleotide sequence ID" value="NZ_JAIRAU010000049.1"/>
</dbReference>
<dbReference type="PANTHER" id="PTHR43289">
    <property type="entry name" value="MITOGEN-ACTIVATED PROTEIN KINASE KINASE KINASE 20-RELATED"/>
    <property type="match status" value="1"/>
</dbReference>
<keyword evidence="6" id="KW-1133">Transmembrane helix</keyword>
<keyword evidence="8" id="KW-0723">Serine/threonine-protein kinase</keyword>